<dbReference type="InterPro" id="IPR012349">
    <property type="entry name" value="Split_barrel_FMN-bd"/>
</dbReference>
<dbReference type="RefSeq" id="WP_137982228.1">
    <property type="nucleotide sequence ID" value="NZ_BAAASO010000052.1"/>
</dbReference>
<keyword evidence="2" id="KW-0560">Oxidoreductase</keyword>
<reference evidence="5 6" key="1">
    <citation type="journal article" date="2020" name="Int. J. Syst. Evol. Microbiol.">
        <title>Reclassification of Streptomyces castelarensis and Streptomyces sporoclivatus as later heterotypic synonyms of Streptomyces antimycoticus.</title>
        <authorList>
            <person name="Komaki H."/>
            <person name="Tamura T."/>
        </authorList>
    </citation>
    <scope>NUCLEOTIDE SEQUENCE [LARGE SCALE GENOMIC DNA]</scope>
    <source>
        <strain evidence="5 6">NBRC 13459</strain>
    </source>
</reference>
<feature type="domain" description="Flavin reductase like" evidence="4">
    <location>
        <begin position="29"/>
        <end position="172"/>
    </location>
</feature>
<dbReference type="GO" id="GO:0004497">
    <property type="term" value="F:monooxygenase activity"/>
    <property type="evidence" value="ECO:0007669"/>
    <property type="project" value="UniProtKB-KW"/>
</dbReference>
<dbReference type="GO" id="GO:0010181">
    <property type="term" value="F:FMN binding"/>
    <property type="evidence" value="ECO:0007669"/>
    <property type="project" value="InterPro"/>
</dbReference>
<evidence type="ECO:0000259" key="4">
    <source>
        <dbReference type="SMART" id="SM00903"/>
    </source>
</evidence>
<protein>
    <submittedName>
        <fullName evidence="5">Monooxygenase</fullName>
    </submittedName>
</protein>
<feature type="region of interest" description="Disordered" evidence="3">
    <location>
        <begin position="1"/>
        <end position="20"/>
    </location>
</feature>
<dbReference type="OrthoDB" id="9792858at2"/>
<organism evidence="5 6">
    <name type="scientific">Streptomyces violaceusniger</name>
    <dbReference type="NCBI Taxonomy" id="68280"/>
    <lineage>
        <taxon>Bacteria</taxon>
        <taxon>Bacillati</taxon>
        <taxon>Actinomycetota</taxon>
        <taxon>Actinomycetes</taxon>
        <taxon>Kitasatosporales</taxon>
        <taxon>Streptomycetaceae</taxon>
        <taxon>Streptomyces</taxon>
        <taxon>Streptomyces violaceusniger group</taxon>
    </lineage>
</organism>
<keyword evidence="5" id="KW-0503">Monooxygenase</keyword>
<sequence>MNANSTNSGTTTADTLPSPGDAAQLRHVLGHVPTSVTIVTALSRGLPIGVTVGSFSSVSLDPPLVNFFIDRSSTTWPRLNESSTFTVNVLGMDHAHLCRSFSRRGADRFEGVDWQPSPSGNPVLSEAIAALDCSRYKVDIIGDHIQVVGRVESMQLQNAGLPLVFYRGDFLRLGCGPESSRQAGEA</sequence>
<feature type="compositionally biased region" description="Low complexity" evidence="3">
    <location>
        <begin position="1"/>
        <end position="15"/>
    </location>
</feature>
<proteinExistence type="inferred from homology"/>
<dbReference type="Proteomes" id="UP000301309">
    <property type="component" value="Unassembled WGS sequence"/>
</dbReference>
<dbReference type="EMBL" id="BJHW01000002">
    <property type="protein sequence ID" value="GDY60415.1"/>
    <property type="molecule type" value="Genomic_DNA"/>
</dbReference>
<evidence type="ECO:0000313" key="5">
    <source>
        <dbReference type="EMBL" id="GDY60415.1"/>
    </source>
</evidence>
<evidence type="ECO:0000256" key="3">
    <source>
        <dbReference type="SAM" id="MobiDB-lite"/>
    </source>
</evidence>
<gene>
    <name evidence="5" type="primary">mmyF</name>
    <name evidence="5" type="ORF">SVIO_110380</name>
</gene>
<evidence type="ECO:0000256" key="1">
    <source>
        <dbReference type="ARBA" id="ARBA00008898"/>
    </source>
</evidence>
<dbReference type="GO" id="GO:0042602">
    <property type="term" value="F:riboflavin reductase (NADPH) activity"/>
    <property type="evidence" value="ECO:0007669"/>
    <property type="project" value="TreeGrafter"/>
</dbReference>
<keyword evidence="6" id="KW-1185">Reference proteome</keyword>
<comment type="similarity">
    <text evidence="1">Belongs to the non-flavoprotein flavin reductase family.</text>
</comment>
<dbReference type="InterPro" id="IPR002563">
    <property type="entry name" value="Flavin_Rdtase-like_dom"/>
</dbReference>
<comment type="caution">
    <text evidence="5">The sequence shown here is derived from an EMBL/GenBank/DDBJ whole genome shotgun (WGS) entry which is preliminary data.</text>
</comment>
<dbReference type="PANTHER" id="PTHR30466:SF11">
    <property type="entry name" value="FLAVIN-DEPENDENT MONOOXYGENASE, REDUCTASE SUBUNIT HSAB"/>
    <property type="match status" value="1"/>
</dbReference>
<dbReference type="InterPro" id="IPR050268">
    <property type="entry name" value="NADH-dep_flavin_reductase"/>
</dbReference>
<dbReference type="AlphaFoldDB" id="A0A4D4LHI4"/>
<name>A0A4D4LHI4_STRVO</name>
<dbReference type="SMART" id="SM00903">
    <property type="entry name" value="Flavin_Reduct"/>
    <property type="match status" value="1"/>
</dbReference>
<dbReference type="SUPFAM" id="SSF50475">
    <property type="entry name" value="FMN-binding split barrel"/>
    <property type="match status" value="1"/>
</dbReference>
<evidence type="ECO:0000313" key="6">
    <source>
        <dbReference type="Proteomes" id="UP000301309"/>
    </source>
</evidence>
<dbReference type="Pfam" id="PF01613">
    <property type="entry name" value="Flavin_Reduct"/>
    <property type="match status" value="1"/>
</dbReference>
<evidence type="ECO:0000256" key="2">
    <source>
        <dbReference type="ARBA" id="ARBA00023002"/>
    </source>
</evidence>
<accession>A0A4D4LHI4</accession>
<dbReference type="PANTHER" id="PTHR30466">
    <property type="entry name" value="FLAVIN REDUCTASE"/>
    <property type="match status" value="1"/>
</dbReference>
<dbReference type="Gene3D" id="2.30.110.10">
    <property type="entry name" value="Electron Transport, Fmn-binding Protein, Chain A"/>
    <property type="match status" value="1"/>
</dbReference>